<keyword evidence="2" id="KW-1185">Reference proteome</keyword>
<protein>
    <submittedName>
        <fullName evidence="1">Uncharacterized protein</fullName>
    </submittedName>
</protein>
<evidence type="ECO:0000313" key="2">
    <source>
        <dbReference type="Proteomes" id="UP001148838"/>
    </source>
</evidence>
<proteinExistence type="predicted"/>
<name>A0ABQ8S768_PERAM</name>
<gene>
    <name evidence="1" type="ORF">ANN_21867</name>
</gene>
<reference evidence="1 2" key="1">
    <citation type="journal article" date="2022" name="Allergy">
        <title>Genome assembly and annotation of Periplaneta americana reveal a comprehensive cockroach allergen profile.</title>
        <authorList>
            <person name="Wang L."/>
            <person name="Xiong Q."/>
            <person name="Saelim N."/>
            <person name="Wang L."/>
            <person name="Nong W."/>
            <person name="Wan A.T."/>
            <person name="Shi M."/>
            <person name="Liu X."/>
            <person name="Cao Q."/>
            <person name="Hui J.H.L."/>
            <person name="Sookrung N."/>
            <person name="Leung T.F."/>
            <person name="Tungtrongchitr A."/>
            <person name="Tsui S.K.W."/>
        </authorList>
    </citation>
    <scope>NUCLEOTIDE SEQUENCE [LARGE SCALE GENOMIC DNA]</scope>
    <source>
        <strain evidence="1">PWHHKU_190912</strain>
    </source>
</reference>
<evidence type="ECO:0000313" key="1">
    <source>
        <dbReference type="EMBL" id="KAJ4429666.1"/>
    </source>
</evidence>
<sequence>MAGLCEGGNEPPGSLKANNCNAGIWKRPGSTTWGAWCCLRSRFRWPCGTIITVMRQLWCRSRTFKRC</sequence>
<accession>A0ABQ8S768</accession>
<comment type="caution">
    <text evidence="1">The sequence shown here is derived from an EMBL/GenBank/DDBJ whole genome shotgun (WGS) entry which is preliminary data.</text>
</comment>
<dbReference type="EMBL" id="JAJSOF020000033">
    <property type="protein sequence ID" value="KAJ4429666.1"/>
    <property type="molecule type" value="Genomic_DNA"/>
</dbReference>
<dbReference type="Proteomes" id="UP001148838">
    <property type="component" value="Unassembled WGS sequence"/>
</dbReference>
<organism evidence="1 2">
    <name type="scientific">Periplaneta americana</name>
    <name type="common">American cockroach</name>
    <name type="synonym">Blatta americana</name>
    <dbReference type="NCBI Taxonomy" id="6978"/>
    <lineage>
        <taxon>Eukaryota</taxon>
        <taxon>Metazoa</taxon>
        <taxon>Ecdysozoa</taxon>
        <taxon>Arthropoda</taxon>
        <taxon>Hexapoda</taxon>
        <taxon>Insecta</taxon>
        <taxon>Pterygota</taxon>
        <taxon>Neoptera</taxon>
        <taxon>Polyneoptera</taxon>
        <taxon>Dictyoptera</taxon>
        <taxon>Blattodea</taxon>
        <taxon>Blattoidea</taxon>
        <taxon>Blattidae</taxon>
        <taxon>Blattinae</taxon>
        <taxon>Periplaneta</taxon>
    </lineage>
</organism>